<dbReference type="Pfam" id="PF00005">
    <property type="entry name" value="ABC_tran"/>
    <property type="match status" value="2"/>
</dbReference>
<dbReference type="PANTHER" id="PTHR19211">
    <property type="entry name" value="ATP-BINDING TRANSPORT PROTEIN-RELATED"/>
    <property type="match status" value="1"/>
</dbReference>
<dbReference type="InterPro" id="IPR050611">
    <property type="entry name" value="ABCF"/>
</dbReference>
<dbReference type="AlphaFoldDB" id="A0A016XK53"/>
<dbReference type="InterPro" id="IPR027417">
    <property type="entry name" value="P-loop_NTPase"/>
</dbReference>
<comment type="caution">
    <text evidence="7">The sequence shown here is derived from an EMBL/GenBank/DDBJ whole genome shotgun (WGS) entry which is preliminary data.</text>
</comment>
<dbReference type="OrthoDB" id="9762051at2"/>
<keyword evidence="3" id="KW-0547">Nucleotide-binding</keyword>
<dbReference type="RefSeq" id="WP_035608747.1">
    <property type="nucleotide sequence ID" value="NZ_JEMG01000001.1"/>
</dbReference>
<evidence type="ECO:0000256" key="1">
    <source>
        <dbReference type="ARBA" id="ARBA00022475"/>
    </source>
</evidence>
<accession>A0A016XK53</accession>
<evidence type="ECO:0000256" key="3">
    <source>
        <dbReference type="ARBA" id="ARBA00022741"/>
    </source>
</evidence>
<gene>
    <name evidence="7" type="ORF">AZ34_13320</name>
</gene>
<dbReference type="GO" id="GO:0005524">
    <property type="term" value="F:ATP binding"/>
    <property type="evidence" value="ECO:0007669"/>
    <property type="project" value="UniProtKB-KW"/>
</dbReference>
<dbReference type="eggNOG" id="COG0488">
    <property type="taxonomic scope" value="Bacteria"/>
</dbReference>
<keyword evidence="1" id="KW-1003">Cell membrane</keyword>
<proteinExistence type="predicted"/>
<sequence length="539" mass="59156">MTNTLLTLEGVSCVLPDGRALFSNLHYSFDLRHTGLVGRNGVGKTMLARMLAGEIAPSSGRCVRHRRVHYLAQQVTPADGATVADLVGLRPALDALLRIEAGSVAPEDFERLADRWDIRQRLQAELERAGLGHLRADAPARQLSGGEVMRAALAGAMLSDAELLLLDEPSNHLDRPHRLALIEQLRRWPRGLIVISHDRELLEAMDCIVELSAQGLRSYGGAYSFYAERKTDEQATALQLLDQRKQERQREQRALREQHDQLQRRQAQGRQRGREANQAKILLGRQKERSEASAGQALRRREALRERLDEGVRDAARQLADETRITLHMAPARAAAGRRVALLEEVVLPLLPASAATRTVDLALHGQQRVGVIGPNGCGKSTLLKVLSGAQAPLAGRCIVSVPAAYLDQHVTGLSLRLTVIDQALETDPAAGESAWRMKLAQLGLDAHRLALPSGQLSGGERLKAALALALYANPPAQLLLLDEPSNHLDLPSLEALETLLRGYTGALLVVSHDEAFLRRLELTDRLEAMETGWRLSPF</sequence>
<dbReference type="FunFam" id="3.40.50.300:FF:001320">
    <property type="entry name" value="Heme ABC transporter ATP-binding protein"/>
    <property type="match status" value="1"/>
</dbReference>
<feature type="region of interest" description="Disordered" evidence="5">
    <location>
        <begin position="244"/>
        <end position="298"/>
    </location>
</feature>
<dbReference type="InterPro" id="IPR003593">
    <property type="entry name" value="AAA+_ATPase"/>
</dbReference>
<feature type="domain" description="ABC transporter" evidence="6">
    <location>
        <begin position="6"/>
        <end position="238"/>
    </location>
</feature>
<organism evidence="7 8">
    <name type="scientific">Hylemonella gracilis str. Niagara R</name>
    <dbReference type="NCBI Taxonomy" id="1458275"/>
    <lineage>
        <taxon>Bacteria</taxon>
        <taxon>Pseudomonadati</taxon>
        <taxon>Pseudomonadota</taxon>
        <taxon>Betaproteobacteria</taxon>
        <taxon>Burkholderiales</taxon>
        <taxon>Comamonadaceae</taxon>
        <taxon>Hylemonella</taxon>
    </lineage>
</organism>
<evidence type="ECO:0000313" key="7">
    <source>
        <dbReference type="EMBL" id="EYC51942.1"/>
    </source>
</evidence>
<dbReference type="STRING" id="1458275.AZ34_13320"/>
<dbReference type="PROSITE" id="PS50893">
    <property type="entry name" value="ABC_TRANSPORTER_2"/>
    <property type="match status" value="2"/>
</dbReference>
<dbReference type="PANTHER" id="PTHR19211:SF6">
    <property type="entry name" value="BLL7188 PROTEIN"/>
    <property type="match status" value="1"/>
</dbReference>
<dbReference type="InterPro" id="IPR003439">
    <property type="entry name" value="ABC_transporter-like_ATP-bd"/>
</dbReference>
<dbReference type="SUPFAM" id="SSF52540">
    <property type="entry name" value="P-loop containing nucleoside triphosphate hydrolases"/>
    <property type="match status" value="2"/>
</dbReference>
<protein>
    <submittedName>
        <fullName evidence="7">ABC transporter ATP-binding protein</fullName>
    </submittedName>
</protein>
<keyword evidence="4 7" id="KW-0067">ATP-binding</keyword>
<name>A0A016XK53_9BURK</name>
<feature type="compositionally biased region" description="Basic and acidic residues" evidence="5">
    <location>
        <begin position="244"/>
        <end position="263"/>
    </location>
</feature>
<evidence type="ECO:0000259" key="6">
    <source>
        <dbReference type="PROSITE" id="PS50893"/>
    </source>
</evidence>
<dbReference type="CDD" id="cd03221">
    <property type="entry name" value="ABCF_EF-3"/>
    <property type="match status" value="1"/>
</dbReference>
<evidence type="ECO:0000256" key="2">
    <source>
        <dbReference type="ARBA" id="ARBA00022737"/>
    </source>
</evidence>
<feature type="domain" description="ABC transporter" evidence="6">
    <location>
        <begin position="341"/>
        <end position="539"/>
    </location>
</feature>
<dbReference type="Proteomes" id="UP000023268">
    <property type="component" value="Unassembled WGS sequence"/>
</dbReference>
<keyword evidence="1" id="KW-0472">Membrane</keyword>
<evidence type="ECO:0000313" key="8">
    <source>
        <dbReference type="Proteomes" id="UP000023268"/>
    </source>
</evidence>
<dbReference type="EMBL" id="JEMG01000001">
    <property type="protein sequence ID" value="EYC51942.1"/>
    <property type="molecule type" value="Genomic_DNA"/>
</dbReference>
<evidence type="ECO:0000256" key="5">
    <source>
        <dbReference type="SAM" id="MobiDB-lite"/>
    </source>
</evidence>
<dbReference type="Gene3D" id="3.40.50.300">
    <property type="entry name" value="P-loop containing nucleotide triphosphate hydrolases"/>
    <property type="match status" value="2"/>
</dbReference>
<keyword evidence="2" id="KW-0677">Repeat</keyword>
<evidence type="ECO:0000256" key="4">
    <source>
        <dbReference type="ARBA" id="ARBA00022840"/>
    </source>
</evidence>
<dbReference type="GO" id="GO:0016887">
    <property type="term" value="F:ATP hydrolysis activity"/>
    <property type="evidence" value="ECO:0007669"/>
    <property type="project" value="InterPro"/>
</dbReference>
<reference evidence="7 8" key="1">
    <citation type="submission" date="2014-02" db="EMBL/GenBank/DDBJ databases">
        <title>Draft Genome of Hylemonella gracilis isolated from the Niagara River.</title>
        <authorList>
            <person name="Pawlowski D.R."/>
            <person name="Koudelka G.B."/>
        </authorList>
    </citation>
    <scope>NUCLEOTIDE SEQUENCE [LARGE SCALE GENOMIC DNA]</scope>
    <source>
        <strain evidence="7 8">Niagara R</strain>
    </source>
</reference>
<dbReference type="SMART" id="SM00382">
    <property type="entry name" value="AAA"/>
    <property type="match status" value="2"/>
</dbReference>